<evidence type="ECO:0000313" key="2">
    <source>
        <dbReference type="EMBL" id="MPM49191.1"/>
    </source>
</evidence>
<dbReference type="InterPro" id="IPR016639">
    <property type="entry name" value="GST_Omega/GSH"/>
</dbReference>
<organism evidence="2">
    <name type="scientific">bioreactor metagenome</name>
    <dbReference type="NCBI Taxonomy" id="1076179"/>
    <lineage>
        <taxon>unclassified sequences</taxon>
        <taxon>metagenomes</taxon>
        <taxon>ecological metagenomes</taxon>
    </lineage>
</organism>
<dbReference type="InterPro" id="IPR010987">
    <property type="entry name" value="Glutathione-S-Trfase_C-like"/>
</dbReference>
<reference evidence="2" key="1">
    <citation type="submission" date="2019-08" db="EMBL/GenBank/DDBJ databases">
        <authorList>
            <person name="Kucharzyk K."/>
            <person name="Murdoch R.W."/>
            <person name="Higgins S."/>
            <person name="Loffler F."/>
        </authorList>
    </citation>
    <scope>NUCLEOTIDE SEQUENCE</scope>
</reference>
<dbReference type="Pfam" id="PF13410">
    <property type="entry name" value="GST_C_2"/>
    <property type="match status" value="1"/>
</dbReference>
<comment type="caution">
    <text evidence="2">The sequence shown here is derived from an EMBL/GenBank/DDBJ whole genome shotgun (WGS) entry which is preliminary data.</text>
</comment>
<proteinExistence type="predicted"/>
<dbReference type="SUPFAM" id="SSF47616">
    <property type="entry name" value="GST C-terminal domain-like"/>
    <property type="match status" value="1"/>
</dbReference>
<gene>
    <name evidence="2" type="ORF">SDC9_95919</name>
</gene>
<dbReference type="PANTHER" id="PTHR32419:SF6">
    <property type="entry name" value="GLUTATHIONE S-TRANSFERASE OMEGA-LIKE 1-RELATED"/>
    <property type="match status" value="1"/>
</dbReference>
<feature type="domain" description="GST C-terminal" evidence="1">
    <location>
        <begin position="30"/>
        <end position="168"/>
    </location>
</feature>
<dbReference type="GO" id="GO:0004364">
    <property type="term" value="F:glutathione transferase activity"/>
    <property type="evidence" value="ECO:0007669"/>
    <property type="project" value="InterPro"/>
</dbReference>
<evidence type="ECO:0000259" key="1">
    <source>
        <dbReference type="PROSITE" id="PS50405"/>
    </source>
</evidence>
<accession>A0A645AA71</accession>
<sequence length="203" mass="24090">MVNNDYHRLTNYFEVQFRPFQRKDAPDLYPAALRAEIDALNEWLFPNVNNATYRMMFAQSLTAYNEAFEDFYSALDTLEQRLADRRFLFGDYVTDSDVRLFVTLARFDTRYFQYLGPIKRPVSEYPSLWAYARDLYQIPAFRNNTYLRDIAQTPGDKKATFARYTTRFADDIDYDAIWSAPQDRARLSKTPGEPFRRHTQEEA</sequence>
<dbReference type="AlphaFoldDB" id="A0A645AA71"/>
<protein>
    <recommendedName>
        <fullName evidence="1">GST C-terminal domain-containing protein</fullName>
    </recommendedName>
</protein>
<dbReference type="PROSITE" id="PS50405">
    <property type="entry name" value="GST_CTER"/>
    <property type="match status" value="1"/>
</dbReference>
<dbReference type="Gene3D" id="1.20.1050.10">
    <property type="match status" value="1"/>
</dbReference>
<name>A0A645AA71_9ZZZZ</name>
<dbReference type="EMBL" id="VSSQ01012417">
    <property type="protein sequence ID" value="MPM49191.1"/>
    <property type="molecule type" value="Genomic_DNA"/>
</dbReference>
<dbReference type="PANTHER" id="PTHR32419">
    <property type="entry name" value="GLUTATHIONYL-HYDROQUINONE REDUCTASE"/>
    <property type="match status" value="1"/>
</dbReference>
<dbReference type="GO" id="GO:0005737">
    <property type="term" value="C:cytoplasm"/>
    <property type="evidence" value="ECO:0007669"/>
    <property type="project" value="TreeGrafter"/>
</dbReference>
<dbReference type="InterPro" id="IPR036282">
    <property type="entry name" value="Glutathione-S-Trfase_C_sf"/>
</dbReference>